<evidence type="ECO:0000313" key="6">
    <source>
        <dbReference type="Proteomes" id="UP001156905"/>
    </source>
</evidence>
<comment type="subcellular location">
    <subcellularLocation>
        <location evidence="1">Periplasm</location>
    </subcellularLocation>
</comment>
<proteinExistence type="inferred from homology"/>
<dbReference type="InterPro" id="IPR039424">
    <property type="entry name" value="SBP_5"/>
</dbReference>
<organism evidence="5 6">
    <name type="scientific">Bradyrhizobium iriomotense</name>
    <dbReference type="NCBI Taxonomy" id="441950"/>
    <lineage>
        <taxon>Bacteria</taxon>
        <taxon>Pseudomonadati</taxon>
        <taxon>Pseudomonadota</taxon>
        <taxon>Alphaproteobacteria</taxon>
        <taxon>Hyphomicrobiales</taxon>
        <taxon>Nitrobacteraceae</taxon>
        <taxon>Bradyrhizobium</taxon>
    </lineage>
</organism>
<sequence>MTISGITLPFDRRTFFKLGGGAAALTLLPDGLVHAAGGTSANLAMVGEPQSLDPMASTADLIGTIMQHVYETLYTFDANWALRPMLAADMPTISADGKLYTIAIRPDAVLHNGRKLDAEDVVISLKRWIELTPRGKSVGTTVDAITAKGAATVEIALKAVNPSLLSHLALPSGMAAIMAKETIANPLTEFVGTGPYRFVERKPDQYTLLVRHDGYVGRTEAPSGYAGKREARLTELRFIPVPNANTRVEGVIAGQYQFSDQLPVESMKKVSGASGIQPILTMPYGFPYVVTNTKQGPMANLGVRKAFQLALSEADMLLAAFGDEKFFATSAEHFPKGSPFYSDAGASSYNKADAAAAKKLLAEAKYDNTPIRILNSKQYEFHNRMALVMAENLKEAGFNATLDVVDWATLIQRRGDAALWDVYVTHSAFLPEPMLSPPQLSDGAPGWWKTPAKDAALAAFNGETDAAKRGALWGKVQQVVSDEVPYIRVGNFAALSGATGKMKGYKPMPWPAFWNVDLG</sequence>
<evidence type="ECO:0000256" key="3">
    <source>
        <dbReference type="ARBA" id="ARBA00022729"/>
    </source>
</evidence>
<dbReference type="EMBL" id="BSOW01000018">
    <property type="protein sequence ID" value="GLR88338.1"/>
    <property type="molecule type" value="Genomic_DNA"/>
</dbReference>
<dbReference type="SUPFAM" id="SSF53850">
    <property type="entry name" value="Periplasmic binding protein-like II"/>
    <property type="match status" value="1"/>
</dbReference>
<name>A0ABQ6B3E9_9BRAD</name>
<keyword evidence="6" id="KW-1185">Reference proteome</keyword>
<protein>
    <submittedName>
        <fullName evidence="5">ABC transporter substrate-binding protein</fullName>
    </submittedName>
</protein>
<dbReference type="Proteomes" id="UP001156905">
    <property type="component" value="Unassembled WGS sequence"/>
</dbReference>
<dbReference type="InterPro" id="IPR006311">
    <property type="entry name" value="TAT_signal"/>
</dbReference>
<dbReference type="PROSITE" id="PS51318">
    <property type="entry name" value="TAT"/>
    <property type="match status" value="1"/>
</dbReference>
<gene>
    <name evidence="5" type="primary">ptpA</name>
    <name evidence="5" type="ORF">GCM10007857_50500</name>
</gene>
<evidence type="ECO:0000313" key="5">
    <source>
        <dbReference type="EMBL" id="GLR88338.1"/>
    </source>
</evidence>
<dbReference type="PANTHER" id="PTHR30290">
    <property type="entry name" value="PERIPLASMIC BINDING COMPONENT OF ABC TRANSPORTER"/>
    <property type="match status" value="1"/>
</dbReference>
<dbReference type="CDD" id="cd08502">
    <property type="entry name" value="PBP2_NikA_DppA_OppA_like_16"/>
    <property type="match status" value="1"/>
</dbReference>
<dbReference type="Gene3D" id="3.10.105.10">
    <property type="entry name" value="Dipeptide-binding Protein, Domain 3"/>
    <property type="match status" value="1"/>
</dbReference>
<dbReference type="Gene3D" id="3.40.190.10">
    <property type="entry name" value="Periplasmic binding protein-like II"/>
    <property type="match status" value="1"/>
</dbReference>
<evidence type="ECO:0000259" key="4">
    <source>
        <dbReference type="Pfam" id="PF00496"/>
    </source>
</evidence>
<keyword evidence="3" id="KW-0732">Signal</keyword>
<dbReference type="PANTHER" id="PTHR30290:SF38">
    <property type="entry name" value="D,D-DIPEPTIDE-BINDING PERIPLASMIC PROTEIN DDPA-RELATED"/>
    <property type="match status" value="1"/>
</dbReference>
<evidence type="ECO:0000256" key="1">
    <source>
        <dbReference type="ARBA" id="ARBA00004418"/>
    </source>
</evidence>
<dbReference type="InterPro" id="IPR000914">
    <property type="entry name" value="SBP_5_dom"/>
</dbReference>
<dbReference type="InterPro" id="IPR030678">
    <property type="entry name" value="Peptide/Ni-bd"/>
</dbReference>
<comment type="similarity">
    <text evidence="2">Belongs to the bacterial solute-binding protein 5 family.</text>
</comment>
<reference evidence="6" key="1">
    <citation type="journal article" date="2019" name="Int. J. Syst. Evol. Microbiol.">
        <title>The Global Catalogue of Microorganisms (GCM) 10K type strain sequencing project: providing services to taxonomists for standard genome sequencing and annotation.</title>
        <authorList>
            <consortium name="The Broad Institute Genomics Platform"/>
            <consortium name="The Broad Institute Genome Sequencing Center for Infectious Disease"/>
            <person name="Wu L."/>
            <person name="Ma J."/>
        </authorList>
    </citation>
    <scope>NUCLEOTIDE SEQUENCE [LARGE SCALE GENOMIC DNA]</scope>
    <source>
        <strain evidence="6">NBRC 102520</strain>
    </source>
</reference>
<comment type="caution">
    <text evidence="5">The sequence shown here is derived from an EMBL/GenBank/DDBJ whole genome shotgun (WGS) entry which is preliminary data.</text>
</comment>
<accession>A0ABQ6B3E9</accession>
<dbReference type="RefSeq" id="WP_284269716.1">
    <property type="nucleotide sequence ID" value="NZ_BSOW01000018.1"/>
</dbReference>
<dbReference type="PIRSF" id="PIRSF002741">
    <property type="entry name" value="MppA"/>
    <property type="match status" value="1"/>
</dbReference>
<evidence type="ECO:0000256" key="2">
    <source>
        <dbReference type="ARBA" id="ARBA00005695"/>
    </source>
</evidence>
<feature type="domain" description="Solute-binding protein family 5" evidence="4">
    <location>
        <begin position="82"/>
        <end position="426"/>
    </location>
</feature>
<dbReference type="Pfam" id="PF00496">
    <property type="entry name" value="SBP_bac_5"/>
    <property type="match status" value="1"/>
</dbReference>